<dbReference type="OrthoDB" id="9805821at2"/>
<dbReference type="PANTHER" id="PTHR42715:SF10">
    <property type="entry name" value="BETA-GLUCOSIDASE"/>
    <property type="match status" value="1"/>
</dbReference>
<evidence type="ECO:0000313" key="5">
    <source>
        <dbReference type="Proteomes" id="UP000319040"/>
    </source>
</evidence>
<dbReference type="SMART" id="SM01217">
    <property type="entry name" value="Fn3_like"/>
    <property type="match status" value="1"/>
</dbReference>
<dbReference type="FunFam" id="2.60.40.10:FF:000495">
    <property type="entry name" value="Periplasmic beta-glucosidase"/>
    <property type="match status" value="1"/>
</dbReference>
<comment type="similarity">
    <text evidence="1">Belongs to the glycosyl hydrolase 3 family.</text>
</comment>
<name>A0A521DS48_SACCC</name>
<dbReference type="EMBL" id="FXTB01000006">
    <property type="protein sequence ID" value="SMO74546.1"/>
    <property type="molecule type" value="Genomic_DNA"/>
</dbReference>
<dbReference type="AlphaFoldDB" id="A0A521DS48"/>
<dbReference type="PANTHER" id="PTHR42715">
    <property type="entry name" value="BETA-GLUCOSIDASE"/>
    <property type="match status" value="1"/>
</dbReference>
<dbReference type="InterPro" id="IPR002772">
    <property type="entry name" value="Glyco_hydro_3_C"/>
</dbReference>
<dbReference type="InterPro" id="IPR026891">
    <property type="entry name" value="Fn3-like"/>
</dbReference>
<feature type="domain" description="Fibronectin type III-like" evidence="3">
    <location>
        <begin position="117"/>
        <end position="186"/>
    </location>
</feature>
<evidence type="ECO:0000313" key="4">
    <source>
        <dbReference type="EMBL" id="SMO74546.1"/>
    </source>
</evidence>
<evidence type="ECO:0000256" key="1">
    <source>
        <dbReference type="ARBA" id="ARBA00005336"/>
    </source>
</evidence>
<evidence type="ECO:0000256" key="2">
    <source>
        <dbReference type="ARBA" id="ARBA00022801"/>
    </source>
</evidence>
<dbReference type="Pfam" id="PF14310">
    <property type="entry name" value="Fn3-like"/>
    <property type="match status" value="1"/>
</dbReference>
<dbReference type="GO" id="GO:0005975">
    <property type="term" value="P:carbohydrate metabolic process"/>
    <property type="evidence" value="ECO:0007669"/>
    <property type="project" value="InterPro"/>
</dbReference>
<dbReference type="Pfam" id="PF01915">
    <property type="entry name" value="Glyco_hydro_3_C"/>
    <property type="match status" value="1"/>
</dbReference>
<protein>
    <submittedName>
        <fullName evidence="4">Glycosyl hydrolase family 3 C-terminal domain-containing protein</fullName>
    </submittedName>
</protein>
<keyword evidence="2 4" id="KW-0378">Hydrolase</keyword>
<dbReference type="SUPFAM" id="SSF52279">
    <property type="entry name" value="Beta-D-glucan exohydrolase, C-terminal domain"/>
    <property type="match status" value="1"/>
</dbReference>
<gene>
    <name evidence="4" type="ORF">SAMN06265379_106127</name>
</gene>
<dbReference type="InterPro" id="IPR013783">
    <property type="entry name" value="Ig-like_fold"/>
</dbReference>
<dbReference type="Gene3D" id="3.40.50.1700">
    <property type="entry name" value="Glycoside hydrolase family 3 C-terminal domain"/>
    <property type="match status" value="1"/>
</dbReference>
<dbReference type="RefSeq" id="WP_142533834.1">
    <property type="nucleotide sequence ID" value="NZ_FXTB01000006.1"/>
</dbReference>
<keyword evidence="5" id="KW-1185">Reference proteome</keyword>
<dbReference type="InterPro" id="IPR050288">
    <property type="entry name" value="Cellulose_deg_GH3"/>
</dbReference>
<reference evidence="4 5" key="1">
    <citation type="submission" date="2017-05" db="EMBL/GenBank/DDBJ databases">
        <authorList>
            <person name="Varghese N."/>
            <person name="Submissions S."/>
        </authorList>
    </citation>
    <scope>NUCLEOTIDE SEQUENCE [LARGE SCALE GENOMIC DNA]</scope>
    <source>
        <strain evidence="4 5">DSM 27040</strain>
    </source>
</reference>
<organism evidence="4 5">
    <name type="scientific">Saccharicrinis carchari</name>
    <dbReference type="NCBI Taxonomy" id="1168039"/>
    <lineage>
        <taxon>Bacteria</taxon>
        <taxon>Pseudomonadati</taxon>
        <taxon>Bacteroidota</taxon>
        <taxon>Bacteroidia</taxon>
        <taxon>Marinilabiliales</taxon>
        <taxon>Marinilabiliaceae</taxon>
        <taxon>Saccharicrinis</taxon>
    </lineage>
</organism>
<accession>A0A521DS48</accession>
<sequence length="197" mass="22126">MTQTICVWESNADQLLDAEGKWNAKKVLFGEYNPGGKLPISFPRSVGHIPAYYNHKPFDRRGYFNDEVTPLYPFGYGLSYSRFEISALQLSTIKTSKDKIFKVTVDVKNTGNVAADEVVQLYIRYMVSSVTLPIKELKGFSRVSLEAGSSKTIEFELTPDHFAFYSIDKSFVVEPGKFKIMVGNSAANLKEAVLEVE</sequence>
<dbReference type="Proteomes" id="UP000319040">
    <property type="component" value="Unassembled WGS sequence"/>
</dbReference>
<proteinExistence type="inferred from homology"/>
<evidence type="ECO:0000259" key="3">
    <source>
        <dbReference type="SMART" id="SM01217"/>
    </source>
</evidence>
<dbReference type="InterPro" id="IPR036881">
    <property type="entry name" value="Glyco_hydro_3_C_sf"/>
</dbReference>
<dbReference type="GO" id="GO:0008422">
    <property type="term" value="F:beta-glucosidase activity"/>
    <property type="evidence" value="ECO:0007669"/>
    <property type="project" value="UniProtKB-ARBA"/>
</dbReference>
<dbReference type="Gene3D" id="2.60.40.10">
    <property type="entry name" value="Immunoglobulins"/>
    <property type="match status" value="1"/>
</dbReference>